<sequence>MRSLIVLLSLSKYDVFAFSPLKPSPSVLPIRIPGPAAVSPSALLRKNRGERAGRPESSSQSRSTFTTSSTICMAKPKSGSIVDSYQAVSVNCKKCRTRLFRYRKKNGTKSNLIKCYVERISEDCVDLVANKNKSGDNDSNEWFCPNCDARFGRDAMIHGRPAIKLVGGKTTMTKK</sequence>
<dbReference type="AlphaFoldDB" id="A0A7S3V413"/>
<gene>
    <name evidence="2" type="ORF">CDEB00056_LOCUS488</name>
</gene>
<feature type="region of interest" description="Disordered" evidence="1">
    <location>
        <begin position="43"/>
        <end position="64"/>
    </location>
</feature>
<accession>A0A7S3V413</accession>
<evidence type="ECO:0000313" key="2">
    <source>
        <dbReference type="EMBL" id="CAE0455647.1"/>
    </source>
</evidence>
<name>A0A7S3V413_9STRA</name>
<proteinExistence type="predicted"/>
<dbReference type="EMBL" id="HBIO01000673">
    <property type="protein sequence ID" value="CAE0455647.1"/>
    <property type="molecule type" value="Transcribed_RNA"/>
</dbReference>
<reference evidence="2" key="1">
    <citation type="submission" date="2021-01" db="EMBL/GenBank/DDBJ databases">
        <authorList>
            <person name="Corre E."/>
            <person name="Pelletier E."/>
            <person name="Niang G."/>
            <person name="Scheremetjew M."/>
            <person name="Finn R."/>
            <person name="Kale V."/>
            <person name="Holt S."/>
            <person name="Cochrane G."/>
            <person name="Meng A."/>
            <person name="Brown T."/>
            <person name="Cohen L."/>
        </authorList>
    </citation>
    <scope>NUCLEOTIDE SEQUENCE</scope>
    <source>
        <strain evidence="2">MM31A-1</strain>
    </source>
</reference>
<organism evidence="2">
    <name type="scientific">Chaetoceros debilis</name>
    <dbReference type="NCBI Taxonomy" id="122233"/>
    <lineage>
        <taxon>Eukaryota</taxon>
        <taxon>Sar</taxon>
        <taxon>Stramenopiles</taxon>
        <taxon>Ochrophyta</taxon>
        <taxon>Bacillariophyta</taxon>
        <taxon>Coscinodiscophyceae</taxon>
        <taxon>Chaetocerotophycidae</taxon>
        <taxon>Chaetocerotales</taxon>
        <taxon>Chaetocerotaceae</taxon>
        <taxon>Chaetoceros</taxon>
    </lineage>
</organism>
<evidence type="ECO:0000256" key="1">
    <source>
        <dbReference type="SAM" id="MobiDB-lite"/>
    </source>
</evidence>
<protein>
    <submittedName>
        <fullName evidence="2">Uncharacterized protein</fullName>
    </submittedName>
</protein>